<protein>
    <submittedName>
        <fullName evidence="1">Uncharacterized protein</fullName>
    </submittedName>
</protein>
<sequence length="85" mass="9074">MRPLNEKDGGDGGSFLPGALLRADSHRLLAGESSLYASAQAGGGRSSSMTHFLEGRRVTRNNVVIDALEAQRAIELSKQVVEPRP</sequence>
<evidence type="ECO:0000313" key="1">
    <source>
        <dbReference type="EMBL" id="CDH45735.1"/>
    </source>
</evidence>
<proteinExistence type="predicted"/>
<comment type="caution">
    <text evidence="1">The sequence shown here is derived from an EMBL/GenBank/DDBJ whole genome shotgun (WGS) entry which is preliminary data.</text>
</comment>
<reference evidence="1 2" key="1">
    <citation type="journal article" date="2014" name="ISME J.">
        <title>Candidatus Competibacter-lineage genomes retrieved from metagenomes reveal functional metabolic diversity.</title>
        <authorList>
            <person name="McIlroy S.J."/>
            <person name="Albertsen M."/>
            <person name="Andresen E.K."/>
            <person name="Saunders A.M."/>
            <person name="Kristiansen R."/>
            <person name="Stokholm-Bjerregaard M."/>
            <person name="Nielsen K.L."/>
            <person name="Nielsen P.H."/>
        </authorList>
    </citation>
    <scope>NUCLEOTIDE SEQUENCE [LARGE SCALE GENOMIC DNA]</scope>
    <source>
        <strain evidence="1 2">Run_B_J11</strain>
    </source>
</reference>
<name>A0A7U7J4W2_9GAMM</name>
<organism evidence="1 2">
    <name type="scientific">Candidatus Contendobacter odensis Run_B_J11</name>
    <dbReference type="NCBI Taxonomy" id="1400861"/>
    <lineage>
        <taxon>Bacteria</taxon>
        <taxon>Pseudomonadati</taxon>
        <taxon>Pseudomonadota</taxon>
        <taxon>Gammaproteobacteria</taxon>
        <taxon>Candidatus Competibacteraceae</taxon>
        <taxon>Candidatus Contendibacter</taxon>
    </lineage>
</organism>
<dbReference type="Proteomes" id="UP000019184">
    <property type="component" value="Unassembled WGS sequence"/>
</dbReference>
<gene>
    <name evidence="1" type="ORF">BN874_2820005</name>
</gene>
<keyword evidence="2" id="KW-1185">Reference proteome</keyword>
<evidence type="ECO:0000313" key="2">
    <source>
        <dbReference type="Proteomes" id="UP000019184"/>
    </source>
</evidence>
<accession>A0A7U7J4W2</accession>
<dbReference type="EMBL" id="CBTK010000204">
    <property type="protein sequence ID" value="CDH45735.1"/>
    <property type="molecule type" value="Genomic_DNA"/>
</dbReference>
<dbReference type="AlphaFoldDB" id="A0A7U7J4W2"/>